<reference evidence="17" key="1">
    <citation type="submission" date="2023-07" db="EMBL/GenBank/DDBJ databases">
        <authorList>
            <consortium name="AG Swart"/>
            <person name="Singh M."/>
            <person name="Singh A."/>
            <person name="Seah K."/>
            <person name="Emmerich C."/>
        </authorList>
    </citation>
    <scope>NUCLEOTIDE SEQUENCE</scope>
    <source>
        <strain evidence="17">DP1</strain>
    </source>
</reference>
<feature type="binding site" evidence="14">
    <location>
        <position position="56"/>
    </location>
    <ligand>
        <name>L-threonine</name>
        <dbReference type="ChEBI" id="CHEBI:57926"/>
    </ligand>
</feature>
<feature type="binding site" evidence="14">
    <location>
        <position position="168"/>
    </location>
    <ligand>
        <name>ATP</name>
        <dbReference type="ChEBI" id="CHEBI:30616"/>
    </ligand>
</feature>
<dbReference type="EC" id="2.7.7.87" evidence="3 13"/>
<gene>
    <name evidence="17" type="ORF">ECRASSUSDP1_LOCUS11850</name>
</gene>
<evidence type="ECO:0000256" key="7">
    <source>
        <dbReference type="ARBA" id="ARBA00022694"/>
    </source>
</evidence>
<comment type="catalytic activity">
    <reaction evidence="12 13">
        <text>L-threonine + hydrogencarbonate + ATP = L-threonylcarbamoyladenylate + diphosphate + H2O</text>
        <dbReference type="Rhea" id="RHEA:36407"/>
        <dbReference type="ChEBI" id="CHEBI:15377"/>
        <dbReference type="ChEBI" id="CHEBI:17544"/>
        <dbReference type="ChEBI" id="CHEBI:30616"/>
        <dbReference type="ChEBI" id="CHEBI:33019"/>
        <dbReference type="ChEBI" id="CHEBI:57926"/>
        <dbReference type="ChEBI" id="CHEBI:73682"/>
        <dbReference type="EC" id="2.7.7.87"/>
    </reaction>
</comment>
<evidence type="ECO:0000256" key="14">
    <source>
        <dbReference type="PIRSR" id="PIRSR004930-1"/>
    </source>
</evidence>
<dbReference type="Gene3D" id="3.40.50.11030">
    <property type="entry name" value="Threonylcarbamoyl-AMP synthase, C-terminal domain"/>
    <property type="match status" value="1"/>
</dbReference>
<feature type="domain" description="YrdC-like" evidence="16">
    <location>
        <begin position="34"/>
        <end position="234"/>
    </location>
</feature>
<dbReference type="SUPFAM" id="SSF55821">
    <property type="entry name" value="YrdC/RibB"/>
    <property type="match status" value="1"/>
</dbReference>
<dbReference type="InterPro" id="IPR005145">
    <property type="entry name" value="Sua5_C"/>
</dbReference>
<evidence type="ECO:0000313" key="17">
    <source>
        <dbReference type="EMBL" id="CAI2370537.1"/>
    </source>
</evidence>
<comment type="caution">
    <text evidence="17">The sequence shown here is derived from an EMBL/GenBank/DDBJ whole genome shotgun (WGS) entry which is preliminary data.</text>
</comment>
<dbReference type="Pfam" id="PF03481">
    <property type="entry name" value="Sua5_C"/>
    <property type="match status" value="1"/>
</dbReference>
<evidence type="ECO:0000256" key="6">
    <source>
        <dbReference type="ARBA" id="ARBA00022679"/>
    </source>
</evidence>
<evidence type="ECO:0000256" key="2">
    <source>
        <dbReference type="ARBA" id="ARBA00007663"/>
    </source>
</evidence>
<dbReference type="GO" id="GO:0003725">
    <property type="term" value="F:double-stranded RNA binding"/>
    <property type="evidence" value="ECO:0007669"/>
    <property type="project" value="UniProtKB-UniRule"/>
</dbReference>
<evidence type="ECO:0000256" key="15">
    <source>
        <dbReference type="SAM" id="MobiDB-lite"/>
    </source>
</evidence>
<keyword evidence="10 13" id="KW-0067">ATP-binding</keyword>
<comment type="function">
    <text evidence="13">Required for the formation of a threonylcarbamoyl group on adenosine at position 37 (t(6)A37) in tRNAs that read codons beginning with adenine.</text>
</comment>
<sequence>MENTNTLQEETQDNSVVSNEHEASKSQIVLATDDMNIQKAGEIIRNGGLVSFPTETVYGLGANAFDKDAAISIFTAKERPMTDPLICHIYQKEDATELMDEDDQVKEIFGLLADRFWPGPLTMVVKANKEVISPVITADTGYVGIRCPNHPVALSFIKEAGRPIAAPSANKFGHVSPTKAEHVYKDLKDNNVYIIDGGSCNYGIESTVVKIYHEEDSTSENPHIKLLILRRGGVCETELNAFISEFKTSNKTMKITTECVEKKHFTEESHKMEAPGQFLRHYAPDLPSYMLAGQRLDGSEESQLPLEISKCVFLDFNKENIDLKSKVLLYLDLSEHGDYIEAISRVYDYLRISETQKEGEMVIIADLMNPSSTLDEGSSHKEHSSALADRLFRAVSGNSIIVNEDFTQFVKSSTT</sequence>
<keyword evidence="18" id="KW-1185">Reference proteome</keyword>
<keyword evidence="7 13" id="KW-0819">tRNA processing</keyword>
<dbReference type="GO" id="GO:0005524">
    <property type="term" value="F:ATP binding"/>
    <property type="evidence" value="ECO:0007669"/>
    <property type="project" value="UniProtKB-UniRule"/>
</dbReference>
<feature type="binding site" evidence="14">
    <location>
        <position position="79"/>
    </location>
    <ligand>
        <name>ATP</name>
        <dbReference type="ChEBI" id="CHEBI:30616"/>
    </ligand>
</feature>
<keyword evidence="5 13" id="KW-0963">Cytoplasm</keyword>
<dbReference type="PROSITE" id="PS51163">
    <property type="entry name" value="YRDC"/>
    <property type="match status" value="1"/>
</dbReference>
<protein>
    <recommendedName>
        <fullName evidence="4 13">Threonylcarbamoyl-AMP synthase</fullName>
        <shortName evidence="13">TC-AMP synthase</shortName>
        <ecNumber evidence="3 13">2.7.7.87</ecNumber>
    </recommendedName>
    <alternativeName>
        <fullName evidence="11 13">L-threonylcarbamoyladenylate synthase</fullName>
    </alternativeName>
</protein>
<dbReference type="InterPro" id="IPR006070">
    <property type="entry name" value="Sua5-like_dom"/>
</dbReference>
<feature type="binding site" evidence="14">
    <location>
        <position position="230"/>
    </location>
    <ligand>
        <name>ATP</name>
        <dbReference type="ChEBI" id="CHEBI:30616"/>
    </ligand>
</feature>
<dbReference type="Pfam" id="PF01300">
    <property type="entry name" value="Sua5_yciO_yrdC"/>
    <property type="match status" value="1"/>
</dbReference>
<dbReference type="GO" id="GO:0005737">
    <property type="term" value="C:cytoplasm"/>
    <property type="evidence" value="ECO:0007669"/>
    <property type="project" value="UniProtKB-SubCell"/>
</dbReference>
<feature type="binding site" evidence="14">
    <location>
        <position position="146"/>
    </location>
    <ligand>
        <name>L-threonine</name>
        <dbReference type="ChEBI" id="CHEBI:57926"/>
    </ligand>
</feature>
<comment type="similarity">
    <text evidence="2 13">Belongs to the SUA5 family.</text>
</comment>
<dbReference type="Gene3D" id="3.90.870.10">
    <property type="entry name" value="DHBP synthase"/>
    <property type="match status" value="1"/>
</dbReference>
<dbReference type="GO" id="GO:0000049">
    <property type="term" value="F:tRNA binding"/>
    <property type="evidence" value="ECO:0007669"/>
    <property type="project" value="TreeGrafter"/>
</dbReference>
<dbReference type="InterPro" id="IPR010923">
    <property type="entry name" value="T(6)A37_SUA5"/>
</dbReference>
<evidence type="ECO:0000256" key="8">
    <source>
        <dbReference type="ARBA" id="ARBA00022695"/>
    </source>
</evidence>
<evidence type="ECO:0000256" key="13">
    <source>
        <dbReference type="PIRNR" id="PIRNR004930"/>
    </source>
</evidence>
<evidence type="ECO:0000256" key="11">
    <source>
        <dbReference type="ARBA" id="ARBA00029774"/>
    </source>
</evidence>
<feature type="binding site" evidence="14">
    <location>
        <position position="166"/>
    </location>
    <ligand>
        <name>L-threonine</name>
        <dbReference type="ChEBI" id="CHEBI:57926"/>
    </ligand>
</feature>
<dbReference type="NCBIfam" id="TIGR00057">
    <property type="entry name" value="L-threonylcarbamoyladenylate synthase"/>
    <property type="match status" value="1"/>
</dbReference>
<evidence type="ECO:0000256" key="9">
    <source>
        <dbReference type="ARBA" id="ARBA00022741"/>
    </source>
</evidence>
<proteinExistence type="inferred from homology"/>
<feature type="region of interest" description="Disordered" evidence="15">
    <location>
        <begin position="1"/>
        <end position="23"/>
    </location>
</feature>
<dbReference type="InterPro" id="IPR050156">
    <property type="entry name" value="TC-AMP_synthase_SUA5"/>
</dbReference>
<keyword evidence="6 13" id="KW-0808">Transferase</keyword>
<evidence type="ECO:0000256" key="12">
    <source>
        <dbReference type="ARBA" id="ARBA00048366"/>
    </source>
</evidence>
<dbReference type="InterPro" id="IPR038385">
    <property type="entry name" value="Sua5/YwlC_C"/>
</dbReference>
<dbReference type="PIRSF" id="PIRSF004930">
    <property type="entry name" value="Tln_factor_SUA5"/>
    <property type="match status" value="1"/>
</dbReference>
<name>A0AAD1UPC1_EUPCR</name>
<comment type="subcellular location">
    <subcellularLocation>
        <location evidence="1 13">Cytoplasm</location>
    </subcellularLocation>
</comment>
<dbReference type="GO" id="GO:0006450">
    <property type="term" value="P:regulation of translational fidelity"/>
    <property type="evidence" value="ECO:0007669"/>
    <property type="project" value="TreeGrafter"/>
</dbReference>
<dbReference type="FunFam" id="3.90.870.10:FF:000009">
    <property type="entry name" value="Threonylcarbamoyl-AMP synthase, putative"/>
    <property type="match status" value="1"/>
</dbReference>
<dbReference type="PANTHER" id="PTHR17490:SF16">
    <property type="entry name" value="THREONYLCARBAMOYL-AMP SYNTHASE"/>
    <property type="match status" value="1"/>
</dbReference>
<evidence type="ECO:0000256" key="1">
    <source>
        <dbReference type="ARBA" id="ARBA00004496"/>
    </source>
</evidence>
<feature type="compositionally biased region" description="Polar residues" evidence="15">
    <location>
        <begin position="1"/>
        <end position="18"/>
    </location>
</feature>
<dbReference type="Proteomes" id="UP001295684">
    <property type="component" value="Unassembled WGS sequence"/>
</dbReference>
<keyword evidence="9 13" id="KW-0547">Nucleotide-binding</keyword>
<keyword evidence="8 13" id="KW-0548">Nucleotidyltransferase</keyword>
<dbReference type="GO" id="GO:0008033">
    <property type="term" value="P:tRNA processing"/>
    <property type="evidence" value="ECO:0007669"/>
    <property type="project" value="UniProtKB-KW"/>
</dbReference>
<feature type="binding site" evidence="14">
    <location>
        <position position="206"/>
    </location>
    <ligand>
        <name>L-threonine</name>
        <dbReference type="ChEBI" id="CHEBI:57926"/>
    </ligand>
</feature>
<feature type="binding site" evidence="14">
    <location>
        <position position="88"/>
    </location>
    <ligand>
        <name>L-threonine</name>
        <dbReference type="ChEBI" id="CHEBI:57926"/>
    </ligand>
</feature>
<evidence type="ECO:0000256" key="5">
    <source>
        <dbReference type="ARBA" id="ARBA00022490"/>
    </source>
</evidence>
<dbReference type="GO" id="GO:0061710">
    <property type="term" value="F:L-threonylcarbamoyladenylate synthase"/>
    <property type="evidence" value="ECO:0007669"/>
    <property type="project" value="UniProtKB-EC"/>
</dbReference>
<organism evidence="17 18">
    <name type="scientific">Euplotes crassus</name>
    <dbReference type="NCBI Taxonomy" id="5936"/>
    <lineage>
        <taxon>Eukaryota</taxon>
        <taxon>Sar</taxon>
        <taxon>Alveolata</taxon>
        <taxon>Ciliophora</taxon>
        <taxon>Intramacronucleata</taxon>
        <taxon>Spirotrichea</taxon>
        <taxon>Hypotrichia</taxon>
        <taxon>Euplotida</taxon>
        <taxon>Euplotidae</taxon>
        <taxon>Moneuplotes</taxon>
    </lineage>
</organism>
<dbReference type="InterPro" id="IPR017945">
    <property type="entry name" value="DHBP_synth_RibB-like_a/b_dom"/>
</dbReference>
<evidence type="ECO:0000256" key="4">
    <source>
        <dbReference type="ARBA" id="ARBA00015492"/>
    </source>
</evidence>
<accession>A0AAD1UPC1</accession>
<evidence type="ECO:0000256" key="3">
    <source>
        <dbReference type="ARBA" id="ARBA00012584"/>
    </source>
</evidence>
<dbReference type="PANTHER" id="PTHR17490">
    <property type="entry name" value="SUA5"/>
    <property type="match status" value="1"/>
</dbReference>
<feature type="binding site" evidence="14">
    <location>
        <position position="282"/>
    </location>
    <ligand>
        <name>ATP</name>
        <dbReference type="ChEBI" id="CHEBI:30616"/>
    </ligand>
</feature>
<evidence type="ECO:0000313" key="18">
    <source>
        <dbReference type="Proteomes" id="UP001295684"/>
    </source>
</evidence>
<evidence type="ECO:0000259" key="16">
    <source>
        <dbReference type="PROSITE" id="PS51163"/>
    </source>
</evidence>
<dbReference type="AlphaFoldDB" id="A0AAD1UPC1"/>
<feature type="binding site" evidence="14">
    <location>
        <position position="176"/>
    </location>
    <ligand>
        <name>ATP</name>
        <dbReference type="ChEBI" id="CHEBI:30616"/>
    </ligand>
</feature>
<dbReference type="EMBL" id="CAMPGE010011725">
    <property type="protein sequence ID" value="CAI2370537.1"/>
    <property type="molecule type" value="Genomic_DNA"/>
</dbReference>
<evidence type="ECO:0000256" key="10">
    <source>
        <dbReference type="ARBA" id="ARBA00022840"/>
    </source>
</evidence>